<comment type="caution">
    <text evidence="1">The sequence shown here is derived from an EMBL/GenBank/DDBJ whole genome shotgun (WGS) entry which is preliminary data.</text>
</comment>
<protein>
    <submittedName>
        <fullName evidence="1">Uncharacterized protein</fullName>
    </submittedName>
</protein>
<dbReference type="Gene3D" id="3.40.50.300">
    <property type="entry name" value="P-loop containing nucleotide triphosphate hydrolases"/>
    <property type="match status" value="1"/>
</dbReference>
<organism evidence="1 2">
    <name type="scientific">Argiope bruennichi</name>
    <name type="common">Wasp spider</name>
    <name type="synonym">Aranea bruennichi</name>
    <dbReference type="NCBI Taxonomy" id="94029"/>
    <lineage>
        <taxon>Eukaryota</taxon>
        <taxon>Metazoa</taxon>
        <taxon>Ecdysozoa</taxon>
        <taxon>Arthropoda</taxon>
        <taxon>Chelicerata</taxon>
        <taxon>Arachnida</taxon>
        <taxon>Araneae</taxon>
        <taxon>Araneomorphae</taxon>
        <taxon>Entelegynae</taxon>
        <taxon>Araneoidea</taxon>
        <taxon>Araneidae</taxon>
        <taxon>Argiope</taxon>
    </lineage>
</organism>
<dbReference type="AlphaFoldDB" id="A0A8T0FYA6"/>
<accession>A0A8T0FYA6</accession>
<reference evidence="1" key="1">
    <citation type="journal article" date="2020" name="bioRxiv">
        <title>Chromosome-level reference genome of the European wasp spider Argiope bruennichi: a resource for studies on range expansion and evolutionary adaptation.</title>
        <authorList>
            <person name="Sheffer M.M."/>
            <person name="Hoppe A."/>
            <person name="Krehenwinkel H."/>
            <person name="Uhl G."/>
            <person name="Kuss A.W."/>
            <person name="Jensen L."/>
            <person name="Jensen C."/>
            <person name="Gillespie R.G."/>
            <person name="Hoff K.J."/>
            <person name="Prost S."/>
        </authorList>
    </citation>
    <scope>NUCLEOTIDE SEQUENCE</scope>
</reference>
<dbReference type="InterPro" id="IPR027417">
    <property type="entry name" value="P-loop_NTPase"/>
</dbReference>
<keyword evidence="2" id="KW-1185">Reference proteome</keyword>
<proteinExistence type="predicted"/>
<reference evidence="1" key="2">
    <citation type="submission" date="2020-06" db="EMBL/GenBank/DDBJ databases">
        <authorList>
            <person name="Sheffer M."/>
        </authorList>
    </citation>
    <scope>NUCLEOTIDE SEQUENCE</scope>
</reference>
<name>A0A8T0FYA6_ARGBR</name>
<evidence type="ECO:0000313" key="2">
    <source>
        <dbReference type="Proteomes" id="UP000807504"/>
    </source>
</evidence>
<evidence type="ECO:0000313" key="1">
    <source>
        <dbReference type="EMBL" id="KAF8793823.1"/>
    </source>
</evidence>
<dbReference type="Proteomes" id="UP000807504">
    <property type="component" value="Unassembled WGS sequence"/>
</dbReference>
<gene>
    <name evidence="1" type="ORF">HNY73_001861</name>
</gene>
<dbReference type="EMBL" id="JABXBU010000002">
    <property type="protein sequence ID" value="KAF8793823.1"/>
    <property type="molecule type" value="Genomic_DNA"/>
</dbReference>
<sequence>MCKRVFEGMTTQVPVKFKPAQTLYRTPLLITTNKSLWWHDQGRHCSDGSEDIDSTDAPGFTIDYSPSIDDFWNEPGTSTGNTNRSRRIPATIPGIYSSDCDRPQFAFGTRRPGDQRPSHARYRRIIQCTSQIRDLCVRKFGTSILPLQVDEFQEKPEVDRTLSEPSSIEDWKNFLALGETFFTALNII</sequence>